<dbReference type="KEGG" id="cin:100183290"/>
<evidence type="ECO:0000256" key="6">
    <source>
        <dbReference type="ARBA" id="ARBA00022824"/>
    </source>
</evidence>
<comment type="similarity">
    <text evidence="3">Belongs to the TRAP-gamma family.</text>
</comment>
<dbReference type="OMA" id="PLWLFWR"/>
<reference evidence="12" key="1">
    <citation type="journal article" date="2002" name="Science">
        <title>The draft genome of Ciona intestinalis: insights into chordate and vertebrate origins.</title>
        <authorList>
            <person name="Dehal P."/>
            <person name="Satou Y."/>
            <person name="Campbell R.K."/>
            <person name="Chapman J."/>
            <person name="Degnan B."/>
            <person name="De Tomaso A."/>
            <person name="Davidson B."/>
            <person name="Di Gregorio A."/>
            <person name="Gelpke M."/>
            <person name="Goodstein D.M."/>
            <person name="Harafuji N."/>
            <person name="Hastings K.E."/>
            <person name="Ho I."/>
            <person name="Hotta K."/>
            <person name="Huang W."/>
            <person name="Kawashima T."/>
            <person name="Lemaire P."/>
            <person name="Martinez D."/>
            <person name="Meinertzhagen I.A."/>
            <person name="Necula S."/>
            <person name="Nonaka M."/>
            <person name="Putnam N."/>
            <person name="Rash S."/>
            <person name="Saiga H."/>
            <person name="Satake M."/>
            <person name="Terry A."/>
            <person name="Yamada L."/>
            <person name="Wang H.G."/>
            <person name="Awazu S."/>
            <person name="Azumi K."/>
            <person name="Boore J."/>
            <person name="Branno M."/>
            <person name="Chin-Bow S."/>
            <person name="DeSantis R."/>
            <person name="Doyle S."/>
            <person name="Francino P."/>
            <person name="Keys D.N."/>
            <person name="Haga S."/>
            <person name="Hayashi H."/>
            <person name="Hino K."/>
            <person name="Imai K.S."/>
            <person name="Inaba K."/>
            <person name="Kano S."/>
            <person name="Kobayashi K."/>
            <person name="Kobayashi M."/>
            <person name="Lee B.I."/>
            <person name="Makabe K.W."/>
            <person name="Manohar C."/>
            <person name="Matassi G."/>
            <person name="Medina M."/>
            <person name="Mochizuki Y."/>
            <person name="Mount S."/>
            <person name="Morishita T."/>
            <person name="Miura S."/>
            <person name="Nakayama A."/>
            <person name="Nishizaka S."/>
            <person name="Nomoto H."/>
            <person name="Ohta F."/>
            <person name="Oishi K."/>
            <person name="Rigoutsos I."/>
            <person name="Sano M."/>
            <person name="Sasaki A."/>
            <person name="Sasakura Y."/>
            <person name="Shoguchi E."/>
            <person name="Shin-i T."/>
            <person name="Spagnuolo A."/>
            <person name="Stainier D."/>
            <person name="Suzuki M.M."/>
            <person name="Tassy O."/>
            <person name="Takatori N."/>
            <person name="Tokuoka M."/>
            <person name="Yagi K."/>
            <person name="Yoshizaki F."/>
            <person name="Wada S."/>
            <person name="Zhang C."/>
            <person name="Hyatt P.D."/>
            <person name="Larimer F."/>
            <person name="Detter C."/>
            <person name="Doggett N."/>
            <person name="Glavina T."/>
            <person name="Hawkins T."/>
            <person name="Richardson P."/>
            <person name="Lucas S."/>
            <person name="Kohara Y."/>
            <person name="Levine M."/>
            <person name="Satoh N."/>
            <person name="Rokhsar D.S."/>
        </authorList>
    </citation>
    <scope>NUCLEOTIDE SEQUENCE [LARGE SCALE GENOMIC DNA]</scope>
</reference>
<dbReference type="FunCoup" id="F6QAG3">
    <property type="interactions" value="395"/>
</dbReference>
<gene>
    <name evidence="11" type="primary">LOC100183290</name>
</gene>
<proteinExistence type="inferred from homology"/>
<dbReference type="GO" id="GO:0005783">
    <property type="term" value="C:endoplasmic reticulum"/>
    <property type="evidence" value="ECO:0000318"/>
    <property type="project" value="GO_Central"/>
</dbReference>
<evidence type="ECO:0000256" key="1">
    <source>
        <dbReference type="ARBA" id="ARBA00002838"/>
    </source>
</evidence>
<accession>F6QAG3</accession>
<dbReference type="AlphaFoldDB" id="F6QAG3"/>
<comment type="function">
    <text evidence="1">TRAP proteins are part of a complex whose function is to bind calcium to the ER membrane and thereby regulate the retention of ER resident proteins.</text>
</comment>
<keyword evidence="5 10" id="KW-0812">Transmembrane</keyword>
<evidence type="ECO:0000256" key="5">
    <source>
        <dbReference type="ARBA" id="ARBA00022692"/>
    </source>
</evidence>
<dbReference type="PANTHER" id="PTHR13399:SF2">
    <property type="entry name" value="TRANSLOCON-ASSOCIATED PROTEIN SUBUNIT GAMMA"/>
    <property type="match status" value="1"/>
</dbReference>
<dbReference type="STRING" id="7719.ENSCINP00000006163"/>
<reference evidence="11" key="2">
    <citation type="submission" date="2025-08" db="UniProtKB">
        <authorList>
            <consortium name="Ensembl"/>
        </authorList>
    </citation>
    <scope>IDENTIFICATION</scope>
</reference>
<reference evidence="11" key="3">
    <citation type="submission" date="2025-09" db="UniProtKB">
        <authorList>
            <consortium name="Ensembl"/>
        </authorList>
    </citation>
    <scope>IDENTIFICATION</scope>
</reference>
<name>F6QAG3_CIOIN</name>
<evidence type="ECO:0000256" key="3">
    <source>
        <dbReference type="ARBA" id="ARBA00007990"/>
    </source>
</evidence>
<evidence type="ECO:0000313" key="11">
    <source>
        <dbReference type="Ensembl" id="ENSCINP00000006163.3"/>
    </source>
</evidence>
<evidence type="ECO:0000313" key="12">
    <source>
        <dbReference type="Proteomes" id="UP000008144"/>
    </source>
</evidence>
<dbReference type="Pfam" id="PF07074">
    <property type="entry name" value="TRAP-gamma"/>
    <property type="match status" value="1"/>
</dbReference>
<feature type="transmembrane region" description="Helical" evidence="10">
    <location>
        <begin position="29"/>
        <end position="46"/>
    </location>
</feature>
<comment type="subcellular location">
    <subcellularLocation>
        <location evidence="2">Endoplasmic reticulum membrane</location>
        <topology evidence="2">Multi-pass membrane protein</topology>
    </subcellularLocation>
</comment>
<dbReference type="InterPro" id="IPR009779">
    <property type="entry name" value="SSR3"/>
</dbReference>
<feature type="transmembrane region" description="Helical" evidence="10">
    <location>
        <begin position="58"/>
        <end position="76"/>
    </location>
</feature>
<accession>A0A1W2WN36</accession>
<protein>
    <recommendedName>
        <fullName evidence="4">Translocon-associated protein subunit gamma</fullName>
    </recommendedName>
    <alternativeName>
        <fullName evidence="9">Signal sequence receptor subunit gamma</fullName>
    </alternativeName>
</protein>
<evidence type="ECO:0000256" key="9">
    <source>
        <dbReference type="ARBA" id="ARBA00030917"/>
    </source>
</evidence>
<dbReference type="OrthoDB" id="10059529at2759"/>
<evidence type="ECO:0000256" key="8">
    <source>
        <dbReference type="ARBA" id="ARBA00023136"/>
    </source>
</evidence>
<dbReference type="HOGENOM" id="CLU_092935_0_0_1"/>
<keyword evidence="8 10" id="KW-0472">Membrane</keyword>
<dbReference type="GeneID" id="100183290"/>
<dbReference type="GO" id="GO:0005789">
    <property type="term" value="C:endoplasmic reticulum membrane"/>
    <property type="evidence" value="ECO:0007669"/>
    <property type="project" value="UniProtKB-SubCell"/>
</dbReference>
<keyword evidence="7 10" id="KW-1133">Transmembrane helix</keyword>
<keyword evidence="6" id="KW-0256">Endoplasmic reticulum</keyword>
<dbReference type="InParanoid" id="F6QAG3"/>
<sequence length="185" mass="21133">MAPKSSNFSKEEELLLQDFGRDLSRKSSVIFYVHALFVSAIPLWLFNRIHQMEMLDNAILFVIGTIFSAYFVALAYKNNKFELKHKIAQKRSDGVAAELNAKMSESESKKISKKEKDERILWRKNEIAEAESMQLAVFYTNSLFLILLILSSFFFFKSYSPMPNYIISMVGASSITGLLSTSSQK</sequence>
<evidence type="ECO:0000256" key="2">
    <source>
        <dbReference type="ARBA" id="ARBA00004477"/>
    </source>
</evidence>
<dbReference type="Ensembl" id="ENSCINT00000006163.3">
    <property type="protein sequence ID" value="ENSCINP00000006163.3"/>
    <property type="gene ID" value="ENSCING00000003014.3"/>
</dbReference>
<dbReference type="RefSeq" id="XP_002131637.1">
    <property type="nucleotide sequence ID" value="XM_002131601.4"/>
</dbReference>
<keyword evidence="12" id="KW-1185">Reference proteome</keyword>
<dbReference type="Proteomes" id="UP000008144">
    <property type="component" value="Unassembled WGS sequence"/>
</dbReference>
<evidence type="ECO:0000256" key="4">
    <source>
        <dbReference type="ARBA" id="ARBA00022231"/>
    </source>
</evidence>
<dbReference type="PANTHER" id="PTHR13399">
    <property type="entry name" value="TRANSLOCON-ASSOCIATED PROTEIN TRAP , GAMMA SUBUNIT"/>
    <property type="match status" value="1"/>
</dbReference>
<feature type="transmembrane region" description="Helical" evidence="10">
    <location>
        <begin position="136"/>
        <end position="156"/>
    </location>
</feature>
<dbReference type="GeneTree" id="ENSGT00390000000970"/>
<evidence type="ECO:0000256" key="10">
    <source>
        <dbReference type="SAM" id="Phobius"/>
    </source>
</evidence>
<dbReference type="GO" id="GO:0006614">
    <property type="term" value="P:SRP-dependent cotranslational protein targeting to membrane"/>
    <property type="evidence" value="ECO:0007669"/>
    <property type="project" value="InterPro"/>
</dbReference>
<organism evidence="11 12">
    <name type="scientific">Ciona intestinalis</name>
    <name type="common">Transparent sea squirt</name>
    <name type="synonym">Ascidia intestinalis</name>
    <dbReference type="NCBI Taxonomy" id="7719"/>
    <lineage>
        <taxon>Eukaryota</taxon>
        <taxon>Metazoa</taxon>
        <taxon>Chordata</taxon>
        <taxon>Tunicata</taxon>
        <taxon>Ascidiacea</taxon>
        <taxon>Phlebobranchia</taxon>
        <taxon>Cionidae</taxon>
        <taxon>Ciona</taxon>
    </lineage>
</organism>
<accession>F6S422</accession>
<evidence type="ECO:0000256" key="7">
    <source>
        <dbReference type="ARBA" id="ARBA00022989"/>
    </source>
</evidence>